<comment type="caution">
    <text evidence="7">The sequence shown here is derived from an EMBL/GenBank/DDBJ whole genome shotgun (WGS) entry which is preliminary data.</text>
</comment>
<evidence type="ECO:0000256" key="5">
    <source>
        <dbReference type="ARBA" id="ARBA00023242"/>
    </source>
</evidence>
<feature type="region of interest" description="Disordered" evidence="6">
    <location>
        <begin position="112"/>
        <end position="171"/>
    </location>
</feature>
<comment type="subcellular location">
    <subcellularLocation>
        <location evidence="1">Nucleus</location>
    </subcellularLocation>
</comment>
<keyword evidence="3" id="KW-0175">Coiled coil</keyword>
<dbReference type="GO" id="GO:0000122">
    <property type="term" value="P:negative regulation of transcription by RNA polymerase II"/>
    <property type="evidence" value="ECO:0007669"/>
    <property type="project" value="InterPro"/>
</dbReference>
<feature type="compositionally biased region" description="Low complexity" evidence="6">
    <location>
        <begin position="113"/>
        <end position="130"/>
    </location>
</feature>
<evidence type="ECO:0000256" key="6">
    <source>
        <dbReference type="SAM" id="MobiDB-lite"/>
    </source>
</evidence>
<keyword evidence="2" id="KW-0805">Transcription regulation</keyword>
<sequence>MHFIPNPSNTEFIYLVGLEHVVDFLTKETKVSLPPTPFQCHQCNSDFTPVWKWEGKGKGRGRDLRVICEQCVTSNVKKALKAEHTNRLKTAFVKALQQEQEIEQRLAQNGVFTTSSSPAPSPVTPESVVPKAVTPQPTPRHAATPPAPPSAQQTPPPSRSSHSSSQDKFAQNAAAVQVLHQQLLRTIQAGGPPAAHMLQFSPLFYPYQLAMAQAASGKGATPNLVDIQRAADIQRQYLLDMIPSPQTGPRHNWKT</sequence>
<evidence type="ECO:0000256" key="1">
    <source>
        <dbReference type="ARBA" id="ARBA00004123"/>
    </source>
</evidence>
<keyword evidence="4" id="KW-0804">Transcription</keyword>
<evidence type="ECO:0000256" key="4">
    <source>
        <dbReference type="ARBA" id="ARBA00023163"/>
    </source>
</evidence>
<evidence type="ECO:0000256" key="2">
    <source>
        <dbReference type="ARBA" id="ARBA00023015"/>
    </source>
</evidence>
<dbReference type="EMBL" id="VTPC01005814">
    <property type="protein sequence ID" value="KAF2895550.1"/>
    <property type="molecule type" value="Genomic_DNA"/>
</dbReference>
<dbReference type="InterPro" id="IPR040386">
    <property type="entry name" value="P66"/>
</dbReference>
<dbReference type="PANTHER" id="PTHR13455:SF7">
    <property type="entry name" value="SIMJANG, ISOFORM E"/>
    <property type="match status" value="1"/>
</dbReference>
<reference evidence="7" key="1">
    <citation type="submission" date="2019-08" db="EMBL/GenBank/DDBJ databases">
        <title>The genome of the North American firefly Photinus pyralis.</title>
        <authorList>
            <consortium name="Photinus pyralis genome working group"/>
            <person name="Fallon T.R."/>
            <person name="Sander Lower S.E."/>
            <person name="Weng J.-K."/>
        </authorList>
    </citation>
    <scope>NUCLEOTIDE SEQUENCE</scope>
    <source>
        <strain evidence="7">TRF0915ILg1</strain>
        <tissue evidence="7">Whole body</tissue>
    </source>
</reference>
<dbReference type="PANTHER" id="PTHR13455">
    <property type="entry name" value="TRANSCRIPTIONAL REPRESSOR P66-RELATED"/>
    <property type="match status" value="1"/>
</dbReference>
<keyword evidence="5" id="KW-0539">Nucleus</keyword>
<organism evidence="7 8">
    <name type="scientific">Ignelater luminosus</name>
    <name type="common">Cucubano</name>
    <name type="synonym">Pyrophorus luminosus</name>
    <dbReference type="NCBI Taxonomy" id="2038154"/>
    <lineage>
        <taxon>Eukaryota</taxon>
        <taxon>Metazoa</taxon>
        <taxon>Ecdysozoa</taxon>
        <taxon>Arthropoda</taxon>
        <taxon>Hexapoda</taxon>
        <taxon>Insecta</taxon>
        <taxon>Pterygota</taxon>
        <taxon>Neoptera</taxon>
        <taxon>Endopterygota</taxon>
        <taxon>Coleoptera</taxon>
        <taxon>Polyphaga</taxon>
        <taxon>Elateriformia</taxon>
        <taxon>Elateroidea</taxon>
        <taxon>Elateridae</taxon>
        <taxon>Agrypninae</taxon>
        <taxon>Pyrophorini</taxon>
        <taxon>Ignelater</taxon>
    </lineage>
</organism>
<dbReference type="GO" id="GO:0016581">
    <property type="term" value="C:NuRD complex"/>
    <property type="evidence" value="ECO:0007669"/>
    <property type="project" value="TreeGrafter"/>
</dbReference>
<gene>
    <name evidence="7" type="ORF">ILUMI_10625</name>
</gene>
<keyword evidence="8" id="KW-1185">Reference proteome</keyword>
<dbReference type="Proteomes" id="UP000801492">
    <property type="component" value="Unassembled WGS sequence"/>
</dbReference>
<evidence type="ECO:0000313" key="7">
    <source>
        <dbReference type="EMBL" id="KAF2895550.1"/>
    </source>
</evidence>
<proteinExistence type="predicted"/>
<evidence type="ECO:0008006" key="9">
    <source>
        <dbReference type="Google" id="ProtNLM"/>
    </source>
</evidence>
<feature type="compositionally biased region" description="Pro residues" evidence="6">
    <location>
        <begin position="145"/>
        <end position="158"/>
    </location>
</feature>
<dbReference type="AlphaFoldDB" id="A0A8K0CXJ5"/>
<evidence type="ECO:0000256" key="3">
    <source>
        <dbReference type="ARBA" id="ARBA00023054"/>
    </source>
</evidence>
<accession>A0A8K0CXJ5</accession>
<name>A0A8K0CXJ5_IGNLU</name>
<evidence type="ECO:0000313" key="8">
    <source>
        <dbReference type="Proteomes" id="UP000801492"/>
    </source>
</evidence>
<dbReference type="OrthoDB" id="8186989at2759"/>
<protein>
    <recommendedName>
        <fullName evidence="9">GATA-type domain-containing protein</fullName>
    </recommendedName>
</protein>